<reference evidence="1 2" key="1">
    <citation type="submission" date="2020-08" db="EMBL/GenBank/DDBJ databases">
        <title>Studying the diversity of plant-associated saprophytic bacteria and their role in host health and plant-pathogen interactions.</title>
        <authorList>
            <person name="Potnis N."/>
        </authorList>
    </citation>
    <scope>NUCLEOTIDE SEQUENCE [LARGE SCALE GENOMIC DNA]</scope>
    <source>
        <strain evidence="1 2">CFBP 7922</strain>
    </source>
</reference>
<dbReference type="EMBL" id="JACHNL010000013">
    <property type="protein sequence ID" value="MBB4725716.1"/>
    <property type="molecule type" value="Genomic_DNA"/>
</dbReference>
<evidence type="ECO:0000313" key="2">
    <source>
        <dbReference type="Proteomes" id="UP000576603"/>
    </source>
</evidence>
<organism evidence="1 2">
    <name type="scientific">Xanthomonas euvesicatoria</name>
    <dbReference type="NCBI Taxonomy" id="456327"/>
    <lineage>
        <taxon>Bacteria</taxon>
        <taxon>Pseudomonadati</taxon>
        <taxon>Pseudomonadota</taxon>
        <taxon>Gammaproteobacteria</taxon>
        <taxon>Lysobacterales</taxon>
        <taxon>Lysobacteraceae</taxon>
        <taxon>Xanthomonas</taxon>
    </lineage>
</organism>
<dbReference type="Proteomes" id="UP000576603">
    <property type="component" value="Unassembled WGS sequence"/>
</dbReference>
<proteinExistence type="predicted"/>
<dbReference type="AlphaFoldDB" id="A0AAW3UAI2"/>
<protein>
    <submittedName>
        <fullName evidence="1">Uncharacterized protein</fullName>
    </submittedName>
</protein>
<name>A0AAW3UAI2_XANEU</name>
<accession>A0AAW3UAI2</accession>
<gene>
    <name evidence="1" type="ORF">FHY32_004123</name>
</gene>
<dbReference type="RefSeq" id="WP_184423200.1">
    <property type="nucleotide sequence ID" value="NZ_JACHNK010000013.1"/>
</dbReference>
<evidence type="ECO:0000313" key="1">
    <source>
        <dbReference type="EMBL" id="MBB4725716.1"/>
    </source>
</evidence>
<comment type="caution">
    <text evidence="1">The sequence shown here is derived from an EMBL/GenBank/DDBJ whole genome shotgun (WGS) entry which is preliminary data.</text>
</comment>
<sequence>MGEPTLGYIENVRLIADKSGEGGWSVVGDVVITQGTLLDGLKGFSISFTAPLIDAEDPEFLLYIPYPHYNDREFVEDLASDSSVKIGKWIKKSAEISELAIFGLTISFWLRPVWDDLYKNDLSPRIRKFLSGSWPKLKAKGLTLEHLQVVIHSGREIELRFIPDRGKEEACLSPEQIQGGIRLVAEYLDENNQQEAPVIERIVLRYATDSRCYEIARVEQRVEI</sequence>